<organism evidence="2 3">
    <name type="scientific">Fusarium vanettenii (strain ATCC MYA-4622 / CBS 123669 / FGSC 9596 / NRRL 45880 / 77-13-4)</name>
    <name type="common">Fusarium solani subsp. pisi</name>
    <dbReference type="NCBI Taxonomy" id="660122"/>
    <lineage>
        <taxon>Eukaryota</taxon>
        <taxon>Fungi</taxon>
        <taxon>Dikarya</taxon>
        <taxon>Ascomycota</taxon>
        <taxon>Pezizomycotina</taxon>
        <taxon>Sordariomycetes</taxon>
        <taxon>Hypocreomycetidae</taxon>
        <taxon>Hypocreales</taxon>
        <taxon>Nectriaceae</taxon>
        <taxon>Fusarium</taxon>
        <taxon>Fusarium solani species complex</taxon>
        <taxon>Fusarium vanettenii</taxon>
    </lineage>
</organism>
<gene>
    <name evidence="2" type="ORF">NECHADRAFT_89445</name>
</gene>
<dbReference type="RefSeq" id="XP_003039190.1">
    <property type="nucleotide sequence ID" value="XM_003039144.1"/>
</dbReference>
<proteinExistence type="predicted"/>
<evidence type="ECO:0000313" key="2">
    <source>
        <dbReference type="EMBL" id="EEU33477.1"/>
    </source>
</evidence>
<evidence type="ECO:0000313" key="3">
    <source>
        <dbReference type="Proteomes" id="UP000005206"/>
    </source>
</evidence>
<feature type="region of interest" description="Disordered" evidence="1">
    <location>
        <begin position="52"/>
        <end position="119"/>
    </location>
</feature>
<dbReference type="GeneID" id="9666711"/>
<dbReference type="OrthoDB" id="5267677at2759"/>
<feature type="compositionally biased region" description="Basic and acidic residues" evidence="1">
    <location>
        <begin position="94"/>
        <end position="104"/>
    </location>
</feature>
<dbReference type="HOGENOM" id="CLU_671012_0_0_1"/>
<dbReference type="InParanoid" id="C7ZR81"/>
<dbReference type="EMBL" id="GG699041">
    <property type="protein sequence ID" value="EEU33477.1"/>
    <property type="molecule type" value="Genomic_DNA"/>
</dbReference>
<name>C7ZR81_FUSV7</name>
<dbReference type="AlphaFoldDB" id="C7ZR81"/>
<reference evidence="2 3" key="1">
    <citation type="journal article" date="2009" name="PLoS Genet.">
        <title>The genome of Nectria haematococca: contribution of supernumerary chromosomes to gene expansion.</title>
        <authorList>
            <person name="Coleman J.J."/>
            <person name="Rounsley S.D."/>
            <person name="Rodriguez-Carres M."/>
            <person name="Kuo A."/>
            <person name="Wasmann C.C."/>
            <person name="Grimwood J."/>
            <person name="Schmutz J."/>
            <person name="Taga M."/>
            <person name="White G.J."/>
            <person name="Zhou S."/>
            <person name="Schwartz D.C."/>
            <person name="Freitag M."/>
            <person name="Ma L.J."/>
            <person name="Danchin E.G."/>
            <person name="Henrissat B."/>
            <person name="Coutinho P.M."/>
            <person name="Nelson D.R."/>
            <person name="Straney D."/>
            <person name="Napoli C.A."/>
            <person name="Barker B.M."/>
            <person name="Gribskov M."/>
            <person name="Rep M."/>
            <person name="Kroken S."/>
            <person name="Molnar I."/>
            <person name="Rensing C."/>
            <person name="Kennell J.C."/>
            <person name="Zamora J."/>
            <person name="Farman M.L."/>
            <person name="Selker E.U."/>
            <person name="Salamov A."/>
            <person name="Shapiro H."/>
            <person name="Pangilinan J."/>
            <person name="Lindquist E."/>
            <person name="Lamers C."/>
            <person name="Grigoriev I.V."/>
            <person name="Geiser D.M."/>
            <person name="Covert S.F."/>
            <person name="Temporini E."/>
            <person name="Vanetten H.D."/>
        </authorList>
    </citation>
    <scope>NUCLEOTIDE SEQUENCE [LARGE SCALE GENOMIC DNA]</scope>
    <source>
        <strain evidence="3">ATCC MYA-4622 / CBS 123669 / FGSC 9596 / NRRL 45880 / 77-13-4</strain>
    </source>
</reference>
<dbReference type="Proteomes" id="UP000005206">
    <property type="component" value="Unassembled WGS sequence"/>
</dbReference>
<dbReference type="VEuPathDB" id="FungiDB:NECHADRAFT_89445"/>
<sequence>MAKNMRIPPTKGTMKDPNPRIRHYGATTAHGIEAIGTETALLVARDREKSAITPTIIDSDPKGQITRTDKEEGGTKTETGNEEMTEAALANGGEEPRRRNRNDSLSEEGAGESDKSTAYYAEITEREEDSYLVIEAEERRYINFAIDDGQVIEAIRRPDFRRVTNITKSATFDFYLPGTIRGKEVKAHFTVTADIVDQLTPHLLLGIGFLYEHGAKVDFVYPSVSFRSAHSIIIRGEIFKKRISPLNRVVKSAYTVTVKKGETAFIPVTYKNLPATHRSDGSKEAFYFQGKDKRFFDSTIDRSTPRIVIFHNTDGKDIRIHRRQLIGHISNYEGNETTNFIASGSGTVDFPGIIGKDFRPGEEVENVLVTGTLPMTTTELEETIDKDNPIRVDAGLPNYGISRPKGIPSV</sequence>
<evidence type="ECO:0000256" key="1">
    <source>
        <dbReference type="SAM" id="MobiDB-lite"/>
    </source>
</evidence>
<dbReference type="KEGG" id="nhe:NECHADRAFT_89445"/>
<feature type="region of interest" description="Disordered" evidence="1">
    <location>
        <begin position="1"/>
        <end position="23"/>
    </location>
</feature>
<accession>C7ZR81</accession>
<protein>
    <submittedName>
        <fullName evidence="2">Uncharacterized protein</fullName>
    </submittedName>
</protein>
<keyword evidence="3" id="KW-1185">Reference proteome</keyword>